<dbReference type="EnsemblPlants" id="OMERI02G03250.1">
    <property type="protein sequence ID" value="OMERI02G03250.1"/>
    <property type="gene ID" value="OMERI02G03250"/>
</dbReference>
<evidence type="ECO:0000313" key="3">
    <source>
        <dbReference type="Proteomes" id="UP000008021"/>
    </source>
</evidence>
<evidence type="ECO:0000256" key="1">
    <source>
        <dbReference type="SAM" id="MobiDB-lite"/>
    </source>
</evidence>
<feature type="compositionally biased region" description="Acidic residues" evidence="1">
    <location>
        <begin position="83"/>
        <end position="124"/>
    </location>
</feature>
<feature type="region of interest" description="Disordered" evidence="1">
    <location>
        <begin position="65"/>
        <end position="171"/>
    </location>
</feature>
<reference evidence="2" key="1">
    <citation type="submission" date="2015-04" db="UniProtKB">
        <authorList>
            <consortium name="EnsemblPlants"/>
        </authorList>
    </citation>
    <scope>IDENTIFICATION</scope>
</reference>
<name>A0A0E0CF15_9ORYZ</name>
<dbReference type="Proteomes" id="UP000008021">
    <property type="component" value="Chromosome 2"/>
</dbReference>
<feature type="compositionally biased region" description="Polar residues" evidence="1">
    <location>
        <begin position="66"/>
        <end position="76"/>
    </location>
</feature>
<proteinExistence type="predicted"/>
<dbReference type="AlphaFoldDB" id="A0A0E0CF15"/>
<protein>
    <submittedName>
        <fullName evidence="2">Uncharacterized protein</fullName>
    </submittedName>
</protein>
<dbReference type="STRING" id="40149.A0A0E0CF15"/>
<sequence>MFLPANELLRTVNDAGVALGVAPGSEGESSTLRSALHTLRVRCRKLAARLGCRVVDVVEPQVCRSARTTGESSSNPRGCRAADEEDEHGDEDDADKEEVQGNEDEEEEEHDDVEEDEDDEEPDEIGPSQLHDAPQPSQPNRPQPSQANRPRRAVKQPDRWTLGQVRKKSNN</sequence>
<keyword evidence="3" id="KW-1185">Reference proteome</keyword>
<evidence type="ECO:0000313" key="2">
    <source>
        <dbReference type="EnsemblPlants" id="OMERI02G03250.1"/>
    </source>
</evidence>
<dbReference type="Gramene" id="OMERI02G03250.1">
    <property type="protein sequence ID" value="OMERI02G03250.1"/>
    <property type="gene ID" value="OMERI02G03250"/>
</dbReference>
<reference evidence="2" key="2">
    <citation type="submission" date="2018-05" db="EMBL/GenBank/DDBJ databases">
        <title>OmerRS3 (Oryza meridionalis Reference Sequence Version 3).</title>
        <authorList>
            <person name="Zhang J."/>
            <person name="Kudrna D."/>
            <person name="Lee S."/>
            <person name="Talag J."/>
            <person name="Welchert J."/>
            <person name="Wing R.A."/>
        </authorList>
    </citation>
    <scope>NUCLEOTIDE SEQUENCE [LARGE SCALE GENOMIC DNA]</scope>
    <source>
        <strain evidence="2">cv. OR44</strain>
    </source>
</reference>
<organism evidence="2">
    <name type="scientific">Oryza meridionalis</name>
    <dbReference type="NCBI Taxonomy" id="40149"/>
    <lineage>
        <taxon>Eukaryota</taxon>
        <taxon>Viridiplantae</taxon>
        <taxon>Streptophyta</taxon>
        <taxon>Embryophyta</taxon>
        <taxon>Tracheophyta</taxon>
        <taxon>Spermatophyta</taxon>
        <taxon>Magnoliopsida</taxon>
        <taxon>Liliopsida</taxon>
        <taxon>Poales</taxon>
        <taxon>Poaceae</taxon>
        <taxon>BOP clade</taxon>
        <taxon>Oryzoideae</taxon>
        <taxon>Oryzeae</taxon>
        <taxon>Oryzinae</taxon>
        <taxon>Oryza</taxon>
    </lineage>
</organism>
<dbReference type="HOGENOM" id="CLU_1565343_0_0_1"/>
<accession>A0A0E0CF15</accession>